<protein>
    <submittedName>
        <fullName evidence="2">Uncharacterized protein</fullName>
    </submittedName>
</protein>
<proteinExistence type="predicted"/>
<dbReference type="Proteomes" id="UP000887579">
    <property type="component" value="Unplaced"/>
</dbReference>
<dbReference type="WBParaSite" id="ES5_v2.g22852.t1">
    <property type="protein sequence ID" value="ES5_v2.g22852.t1"/>
    <property type="gene ID" value="ES5_v2.g22852"/>
</dbReference>
<organism evidence="1 2">
    <name type="scientific">Panagrolaimus sp. ES5</name>
    <dbReference type="NCBI Taxonomy" id="591445"/>
    <lineage>
        <taxon>Eukaryota</taxon>
        <taxon>Metazoa</taxon>
        <taxon>Ecdysozoa</taxon>
        <taxon>Nematoda</taxon>
        <taxon>Chromadorea</taxon>
        <taxon>Rhabditida</taxon>
        <taxon>Tylenchina</taxon>
        <taxon>Panagrolaimomorpha</taxon>
        <taxon>Panagrolaimoidea</taxon>
        <taxon>Panagrolaimidae</taxon>
        <taxon>Panagrolaimus</taxon>
    </lineage>
</organism>
<evidence type="ECO:0000313" key="2">
    <source>
        <dbReference type="WBParaSite" id="ES5_v2.g22852.t1"/>
    </source>
</evidence>
<evidence type="ECO:0000313" key="1">
    <source>
        <dbReference type="Proteomes" id="UP000887579"/>
    </source>
</evidence>
<sequence>MGVQLTIAKTNSASNKRLALQALKRKKNLEKQQQHIDGVLQTLEYQKSTLENASINAEVLGVLATTSKSLKDAHKGMDIDKVQDIMEEISEQHDIGKEIEEAISNQNPLNIDENELLAELDELAEETLTQEGLKVPSQIDNDIEELESNKDALFPAQSKQKKRIAQMA</sequence>
<reference evidence="2" key="1">
    <citation type="submission" date="2022-11" db="UniProtKB">
        <authorList>
            <consortium name="WormBaseParasite"/>
        </authorList>
    </citation>
    <scope>IDENTIFICATION</scope>
</reference>
<name>A0AC34FZT8_9BILA</name>
<accession>A0AC34FZT8</accession>